<dbReference type="InterPro" id="IPR006620">
    <property type="entry name" value="Pro_4_hyd_alph"/>
</dbReference>
<keyword evidence="9" id="KW-0223">Dioxygenase</keyword>
<evidence type="ECO:0000256" key="11">
    <source>
        <dbReference type="ARBA" id="ARBA00023004"/>
    </source>
</evidence>
<dbReference type="InterPro" id="IPR013547">
    <property type="entry name" value="P4H_N"/>
</dbReference>
<organism evidence="15">
    <name type="scientific">Clastoptera arizonana</name>
    <name type="common">Arizona spittle bug</name>
    <dbReference type="NCBI Taxonomy" id="38151"/>
    <lineage>
        <taxon>Eukaryota</taxon>
        <taxon>Metazoa</taxon>
        <taxon>Ecdysozoa</taxon>
        <taxon>Arthropoda</taxon>
        <taxon>Hexapoda</taxon>
        <taxon>Insecta</taxon>
        <taxon>Pterygota</taxon>
        <taxon>Neoptera</taxon>
        <taxon>Paraneoptera</taxon>
        <taxon>Hemiptera</taxon>
        <taxon>Auchenorrhyncha</taxon>
        <taxon>Cercopoidea</taxon>
        <taxon>Clastopteridae</taxon>
        <taxon>Clastoptera</taxon>
    </lineage>
</organism>
<keyword evidence="11" id="KW-0408">Iron</keyword>
<dbReference type="Gene3D" id="2.60.120.620">
    <property type="entry name" value="q2cbj1_9rhob like domain"/>
    <property type="match status" value="1"/>
</dbReference>
<feature type="chain" id="PRO_5008580093" description="procollagen-proline 4-dioxygenase" evidence="13">
    <location>
        <begin position="24"/>
        <end position="521"/>
    </location>
</feature>
<dbReference type="AlphaFoldDB" id="A0A1B6C3U3"/>
<evidence type="ECO:0000256" key="2">
    <source>
        <dbReference type="ARBA" id="ARBA00002035"/>
    </source>
</evidence>
<dbReference type="PANTHER" id="PTHR10869:SF216">
    <property type="entry name" value="PROCOLLAGEN-PROLINE 4-DIOXYGENASE"/>
    <property type="match status" value="1"/>
</dbReference>
<evidence type="ECO:0000256" key="8">
    <source>
        <dbReference type="ARBA" id="ARBA00022896"/>
    </source>
</evidence>
<evidence type="ECO:0000256" key="1">
    <source>
        <dbReference type="ARBA" id="ARBA00001961"/>
    </source>
</evidence>
<dbReference type="FunFam" id="2.60.120.620:FF:000011">
    <property type="entry name" value="Prolyl alpha subunit"/>
    <property type="match status" value="1"/>
</dbReference>
<feature type="signal peptide" evidence="13">
    <location>
        <begin position="1"/>
        <end position="23"/>
    </location>
</feature>
<evidence type="ECO:0000256" key="5">
    <source>
        <dbReference type="ARBA" id="ARBA00012269"/>
    </source>
</evidence>
<dbReference type="InterPro" id="IPR011990">
    <property type="entry name" value="TPR-like_helical_dom_sf"/>
</dbReference>
<evidence type="ECO:0000256" key="6">
    <source>
        <dbReference type="ARBA" id="ARBA00022723"/>
    </source>
</evidence>
<keyword evidence="7" id="KW-0256">Endoplasmic reticulum</keyword>
<dbReference type="EC" id="1.14.11.2" evidence="5"/>
<keyword evidence="12" id="KW-0325">Glycoprotein</keyword>
<comment type="similarity">
    <text evidence="4">Belongs to the P4HA family.</text>
</comment>
<comment type="subcellular location">
    <subcellularLocation>
        <location evidence="3">Endoplasmic reticulum lumen</location>
    </subcellularLocation>
</comment>
<accession>A0A1B6C3U3</accession>
<gene>
    <name evidence="15" type="ORF">g.2276</name>
</gene>
<reference evidence="15" key="1">
    <citation type="submission" date="2015-12" db="EMBL/GenBank/DDBJ databases">
        <title>De novo transcriptome assembly of four potential Pierce s Disease insect vectors from Arizona vineyards.</title>
        <authorList>
            <person name="Tassone E.E."/>
        </authorList>
    </citation>
    <scope>NUCLEOTIDE SEQUENCE</scope>
</reference>
<evidence type="ECO:0000256" key="3">
    <source>
        <dbReference type="ARBA" id="ARBA00004319"/>
    </source>
</evidence>
<dbReference type="Gene3D" id="6.10.140.1460">
    <property type="match status" value="1"/>
</dbReference>
<dbReference type="InterPro" id="IPR045054">
    <property type="entry name" value="P4HA-like"/>
</dbReference>
<keyword evidence="10" id="KW-0560">Oxidoreductase</keyword>
<dbReference type="GO" id="GO:0031418">
    <property type="term" value="F:L-ascorbic acid binding"/>
    <property type="evidence" value="ECO:0007669"/>
    <property type="project" value="UniProtKB-KW"/>
</dbReference>
<keyword evidence="13" id="KW-0732">Signal</keyword>
<evidence type="ECO:0000256" key="4">
    <source>
        <dbReference type="ARBA" id="ARBA00006511"/>
    </source>
</evidence>
<dbReference type="Gene3D" id="1.25.40.10">
    <property type="entry name" value="Tetratricopeptide repeat domain"/>
    <property type="match status" value="1"/>
</dbReference>
<comment type="cofactor">
    <cofactor evidence="1">
        <name>L-ascorbate</name>
        <dbReference type="ChEBI" id="CHEBI:38290"/>
    </cofactor>
</comment>
<name>A0A1B6C3U3_9HEMI</name>
<dbReference type="InterPro" id="IPR005123">
    <property type="entry name" value="Oxoglu/Fe-dep_dioxygenase_dom"/>
</dbReference>
<dbReference type="Pfam" id="PF08336">
    <property type="entry name" value="P4Ha_N"/>
    <property type="match status" value="1"/>
</dbReference>
<protein>
    <recommendedName>
        <fullName evidence="5">procollagen-proline 4-dioxygenase</fullName>
        <ecNumber evidence="5">1.14.11.2</ecNumber>
    </recommendedName>
</protein>
<evidence type="ECO:0000256" key="13">
    <source>
        <dbReference type="SAM" id="SignalP"/>
    </source>
</evidence>
<dbReference type="GO" id="GO:0004656">
    <property type="term" value="F:procollagen-proline 4-dioxygenase activity"/>
    <property type="evidence" value="ECO:0007669"/>
    <property type="project" value="UniProtKB-EC"/>
</dbReference>
<dbReference type="GO" id="GO:0005506">
    <property type="term" value="F:iron ion binding"/>
    <property type="evidence" value="ECO:0007669"/>
    <property type="project" value="InterPro"/>
</dbReference>
<sequence>MTFFWKKFIKSVFPLLCCISVHCINEGEFFTSIETMEELFDIEVDLLGSLDRYIKEQQRILNLLISRYEEAVQTLYDIKSREKYVSNPINAFSLIRRLTKDWPKTLSLVHNITDIIGENELPGKDEFISAIKAIFRLQDVYKISTEILAKGKLPGVEKYSILTAEDCAEIAFYYYSIHFYELSTQWLLQALLKVEKDKSMQTGYILESLALSTCFEGDQESSTKYMKQLLKTYPYYTPPPELVADFNIALMQNCSQVAAERMKARDPSVPELYPEEIEEYNAMCRAKGRFIPGLRCHYVHYGNPYLLMGPFKVEELHIEPPILLFHDAMSDEEIKHLKNESAPYMTRAQIIMPNGSVRSADYRTSRITWIEDGEDAVAHRISQRVKAMTNLDIEHSEMNQISNYGIAGEYISHSDAIEGINLTTEPTGNRLATFMFYMSDVEQGGHTVFPLLKVSIPPKKRAGVFWFNLHENGTIDYRMRHASCPVVLGSKWVCNKWLHEAGQELKFPCTERESNRQYFYL</sequence>
<evidence type="ECO:0000256" key="10">
    <source>
        <dbReference type="ARBA" id="ARBA00023002"/>
    </source>
</evidence>
<keyword evidence="6" id="KW-0479">Metal-binding</keyword>
<evidence type="ECO:0000256" key="12">
    <source>
        <dbReference type="ARBA" id="ARBA00023180"/>
    </source>
</evidence>
<dbReference type="Pfam" id="PF13640">
    <property type="entry name" value="2OG-FeII_Oxy_3"/>
    <property type="match status" value="1"/>
</dbReference>
<keyword evidence="8" id="KW-0847">Vitamin C</keyword>
<evidence type="ECO:0000259" key="14">
    <source>
        <dbReference type="PROSITE" id="PS51471"/>
    </source>
</evidence>
<dbReference type="GO" id="GO:0005788">
    <property type="term" value="C:endoplasmic reticulum lumen"/>
    <property type="evidence" value="ECO:0007669"/>
    <property type="project" value="UniProtKB-SubCell"/>
</dbReference>
<dbReference type="PANTHER" id="PTHR10869">
    <property type="entry name" value="PROLYL 4-HYDROXYLASE ALPHA SUBUNIT"/>
    <property type="match status" value="1"/>
</dbReference>
<dbReference type="InterPro" id="IPR044862">
    <property type="entry name" value="Pro_4_hyd_alph_FE2OG_OXY"/>
</dbReference>
<dbReference type="PROSITE" id="PS51471">
    <property type="entry name" value="FE2OG_OXY"/>
    <property type="match status" value="1"/>
</dbReference>
<comment type="function">
    <text evidence="2">Catalyzes the post-translational formation of 4-hydroxyproline in -Xaa-Pro-Gly- sequences in collagens and other proteins.</text>
</comment>
<feature type="domain" description="Fe2OG dioxygenase" evidence="14">
    <location>
        <begin position="395"/>
        <end position="500"/>
    </location>
</feature>
<evidence type="ECO:0000256" key="9">
    <source>
        <dbReference type="ARBA" id="ARBA00022964"/>
    </source>
</evidence>
<dbReference type="SMART" id="SM00702">
    <property type="entry name" value="P4Hc"/>
    <property type="match status" value="1"/>
</dbReference>
<dbReference type="EMBL" id="GEDC01029127">
    <property type="protein sequence ID" value="JAS08171.1"/>
    <property type="molecule type" value="Transcribed_RNA"/>
</dbReference>
<evidence type="ECO:0000313" key="15">
    <source>
        <dbReference type="EMBL" id="JAS08171.1"/>
    </source>
</evidence>
<evidence type="ECO:0000256" key="7">
    <source>
        <dbReference type="ARBA" id="ARBA00022824"/>
    </source>
</evidence>
<proteinExistence type="inferred from homology"/>